<name>A0A4R7B6G2_9NEIS</name>
<organism evidence="2 3">
    <name type="scientific">Paludibacterium purpuratum</name>
    <dbReference type="NCBI Taxonomy" id="1144873"/>
    <lineage>
        <taxon>Bacteria</taxon>
        <taxon>Pseudomonadati</taxon>
        <taxon>Pseudomonadota</taxon>
        <taxon>Betaproteobacteria</taxon>
        <taxon>Neisseriales</taxon>
        <taxon>Chromobacteriaceae</taxon>
        <taxon>Paludibacterium</taxon>
    </lineage>
</organism>
<reference evidence="2 3" key="1">
    <citation type="submission" date="2019-03" db="EMBL/GenBank/DDBJ databases">
        <title>Genomic Encyclopedia of Type Strains, Phase III (KMG-III): the genomes of soil and plant-associated and newly described type strains.</title>
        <authorList>
            <person name="Whitman W."/>
        </authorList>
    </citation>
    <scope>NUCLEOTIDE SEQUENCE [LARGE SCALE GENOMIC DNA]</scope>
    <source>
        <strain evidence="2 3">CECT 8976</strain>
    </source>
</reference>
<gene>
    <name evidence="2" type="ORF">DFP86_105125</name>
</gene>
<dbReference type="NCBIfam" id="TIGR02913">
    <property type="entry name" value="HAF_rpt"/>
    <property type="match status" value="3"/>
</dbReference>
<dbReference type="EMBL" id="SNZP01000005">
    <property type="protein sequence ID" value="TDR80270.1"/>
    <property type="molecule type" value="Genomic_DNA"/>
</dbReference>
<dbReference type="AlphaFoldDB" id="A0A4R7B6G2"/>
<dbReference type="RefSeq" id="WP_133679719.1">
    <property type="nucleotide sequence ID" value="NZ_SNZP01000005.1"/>
</dbReference>
<sequence>MYKPSALSIPFAISLLTLSLGCHAQTMTRITSLGTLDAASPHTMAQAQGVSADGGIVVGYGTLAGNNRHDRALPRLAAFRWTPAAGMTKLAFLPGGGEHAAAEAISANGKVIVGVCDGTFENGRYLLARAVRWEADGAAHALTVPPDAALSTATGVSNDGATIAGFSADAQGVRRALRWSSDGAMRDLGSLGGRAAYAAGVSHGGKHIVGVAQNAARQARAFLWSERDGMKDLGTLPGLSGSEASAVSADGSVVVGSSANGMIGVFLPEEGAIKGYIWRRTSGAMQEIVNTLGGDVTMPTAVSDDGKVVVGVATDGHERRHVFRWTQENGMTADTSAAQRMVFVRGLSKDGRYGAGRLASDAAFRAQWF</sequence>
<evidence type="ECO:0000313" key="3">
    <source>
        <dbReference type="Proteomes" id="UP000295611"/>
    </source>
</evidence>
<keyword evidence="3" id="KW-1185">Reference proteome</keyword>
<feature type="chain" id="PRO_5020822508" evidence="1">
    <location>
        <begin position="25"/>
        <end position="369"/>
    </location>
</feature>
<protein>
    <submittedName>
        <fullName evidence="2">Putative HAF family extracellular repeat protein</fullName>
    </submittedName>
</protein>
<evidence type="ECO:0000313" key="2">
    <source>
        <dbReference type="EMBL" id="TDR80270.1"/>
    </source>
</evidence>
<dbReference type="PROSITE" id="PS51257">
    <property type="entry name" value="PROKAR_LIPOPROTEIN"/>
    <property type="match status" value="1"/>
</dbReference>
<evidence type="ECO:0000256" key="1">
    <source>
        <dbReference type="SAM" id="SignalP"/>
    </source>
</evidence>
<dbReference type="InterPro" id="IPR014262">
    <property type="entry name" value="HAF_rpt"/>
</dbReference>
<accession>A0A4R7B6G2</accession>
<keyword evidence="1" id="KW-0732">Signal</keyword>
<dbReference type="OrthoDB" id="108960at2"/>
<feature type="signal peptide" evidence="1">
    <location>
        <begin position="1"/>
        <end position="24"/>
    </location>
</feature>
<dbReference type="Proteomes" id="UP000295611">
    <property type="component" value="Unassembled WGS sequence"/>
</dbReference>
<proteinExistence type="predicted"/>
<comment type="caution">
    <text evidence="2">The sequence shown here is derived from an EMBL/GenBank/DDBJ whole genome shotgun (WGS) entry which is preliminary data.</text>
</comment>
<dbReference type="SUPFAM" id="SSF82171">
    <property type="entry name" value="DPP6 N-terminal domain-like"/>
    <property type="match status" value="1"/>
</dbReference>